<dbReference type="CDD" id="cd17324">
    <property type="entry name" value="MFS_NepI_like"/>
    <property type="match status" value="1"/>
</dbReference>
<evidence type="ECO:0000256" key="1">
    <source>
        <dbReference type="ARBA" id="ARBA00022692"/>
    </source>
</evidence>
<organism evidence="6 7">
    <name type="scientific">Geomesophilobacter sediminis</name>
    <dbReference type="NCBI Taxonomy" id="2798584"/>
    <lineage>
        <taxon>Bacteria</taxon>
        <taxon>Pseudomonadati</taxon>
        <taxon>Thermodesulfobacteriota</taxon>
        <taxon>Desulfuromonadia</taxon>
        <taxon>Geobacterales</taxon>
        <taxon>Geobacteraceae</taxon>
        <taxon>Geomesophilobacter</taxon>
    </lineage>
</organism>
<sequence length="391" mass="40195">MSALLTLLFAVTCGGVVANIYYSQPLLAEIAAAFHLPTAQAGLLVTITQIGYASGLALLVPLGDALSRRRLTIGLCLLTSAALLAAAFSPSYYLLCVAMVCVGLSSCAVQVLVPFAASLAPDAIRGKVVGTVMSGLLLGILLARTVSGLIAGTFGWRAVYLFAFGAMTVLIALLVKFLPADPSRPRTPYLKLLSSAGRMALTDPVLRERSFYGALAFAAFSLFWTGLTFVLSAPPYSYSQSTIGLFGLAGAAGALAASGAGRLADSGGTRLATGLFGSAILASYGLIWLGGHSLAALIGGVLVLDVGVQGLHITNQSVVYRGNAEARSRITTVYLTSYFIGGAAGSLLASTCYAWGGWGAVSCCGAAIGAIILLRWLPCARKHRALSAESI</sequence>
<feature type="transmembrane region" description="Helical" evidence="4">
    <location>
        <begin position="70"/>
        <end position="86"/>
    </location>
</feature>
<evidence type="ECO:0000256" key="2">
    <source>
        <dbReference type="ARBA" id="ARBA00022989"/>
    </source>
</evidence>
<protein>
    <submittedName>
        <fullName evidence="6">MFS transporter</fullName>
    </submittedName>
</protein>
<dbReference type="EMBL" id="JAEMHM010000007">
    <property type="protein sequence ID" value="MBJ6724930.1"/>
    <property type="molecule type" value="Genomic_DNA"/>
</dbReference>
<reference evidence="6" key="1">
    <citation type="submission" date="2020-12" db="EMBL/GenBank/DDBJ databases">
        <title>Geomonas sp. Red875, isolated from river sediment.</title>
        <authorList>
            <person name="Xu Z."/>
            <person name="Zhang Z."/>
            <person name="Masuda Y."/>
            <person name="Itoh H."/>
            <person name="Senoo K."/>
        </authorList>
    </citation>
    <scope>NUCLEOTIDE SEQUENCE</scope>
    <source>
        <strain evidence="6">Red875</strain>
    </source>
</reference>
<feature type="transmembrane region" description="Helical" evidence="4">
    <location>
        <begin position="92"/>
        <end position="116"/>
    </location>
</feature>
<dbReference type="Proteomes" id="UP000636888">
    <property type="component" value="Unassembled WGS sequence"/>
</dbReference>
<feature type="transmembrane region" description="Helical" evidence="4">
    <location>
        <begin position="294"/>
        <end position="311"/>
    </location>
</feature>
<feature type="transmembrane region" description="Helical" evidence="4">
    <location>
        <begin position="332"/>
        <end position="349"/>
    </location>
</feature>
<evidence type="ECO:0000313" key="7">
    <source>
        <dbReference type="Proteomes" id="UP000636888"/>
    </source>
</evidence>
<dbReference type="RefSeq" id="WP_199383827.1">
    <property type="nucleotide sequence ID" value="NZ_JAEMHM010000007.1"/>
</dbReference>
<dbReference type="AlphaFoldDB" id="A0A8J7LVE8"/>
<name>A0A8J7LVE8_9BACT</name>
<evidence type="ECO:0000259" key="5">
    <source>
        <dbReference type="PROSITE" id="PS50850"/>
    </source>
</evidence>
<feature type="transmembrane region" description="Helical" evidence="4">
    <location>
        <begin position="243"/>
        <end position="264"/>
    </location>
</feature>
<evidence type="ECO:0000313" key="6">
    <source>
        <dbReference type="EMBL" id="MBJ6724930.1"/>
    </source>
</evidence>
<comment type="caution">
    <text evidence="6">The sequence shown here is derived from an EMBL/GenBank/DDBJ whole genome shotgun (WGS) entry which is preliminary data.</text>
</comment>
<feature type="transmembrane region" description="Helical" evidence="4">
    <location>
        <begin position="355"/>
        <end position="377"/>
    </location>
</feature>
<accession>A0A8J7LVE8</accession>
<dbReference type="Pfam" id="PF07690">
    <property type="entry name" value="MFS_1"/>
    <property type="match status" value="1"/>
</dbReference>
<feature type="transmembrane region" description="Helical" evidence="4">
    <location>
        <begin position="42"/>
        <end position="63"/>
    </location>
</feature>
<keyword evidence="1 4" id="KW-0812">Transmembrane</keyword>
<dbReference type="PROSITE" id="PS50850">
    <property type="entry name" value="MFS"/>
    <property type="match status" value="1"/>
</dbReference>
<dbReference type="PANTHER" id="PTHR42910:SF1">
    <property type="entry name" value="MAJOR FACILITATOR SUPERFAMILY (MFS) PROFILE DOMAIN-CONTAINING PROTEIN"/>
    <property type="match status" value="1"/>
</dbReference>
<feature type="transmembrane region" description="Helical" evidence="4">
    <location>
        <begin position="271"/>
        <end position="288"/>
    </location>
</feature>
<evidence type="ECO:0000256" key="4">
    <source>
        <dbReference type="SAM" id="Phobius"/>
    </source>
</evidence>
<dbReference type="PANTHER" id="PTHR42910">
    <property type="entry name" value="TRANSPORTER SCO4007-RELATED"/>
    <property type="match status" value="1"/>
</dbReference>
<feature type="transmembrane region" description="Helical" evidence="4">
    <location>
        <begin position="128"/>
        <end position="152"/>
    </location>
</feature>
<feature type="domain" description="Major facilitator superfamily (MFS) profile" evidence="5">
    <location>
        <begin position="1"/>
        <end position="381"/>
    </location>
</feature>
<keyword evidence="3 4" id="KW-0472">Membrane</keyword>
<dbReference type="InterPro" id="IPR036259">
    <property type="entry name" value="MFS_trans_sf"/>
</dbReference>
<feature type="transmembrane region" description="Helical" evidence="4">
    <location>
        <begin position="158"/>
        <end position="178"/>
    </location>
</feature>
<dbReference type="GO" id="GO:0022857">
    <property type="term" value="F:transmembrane transporter activity"/>
    <property type="evidence" value="ECO:0007669"/>
    <property type="project" value="InterPro"/>
</dbReference>
<keyword evidence="7" id="KW-1185">Reference proteome</keyword>
<evidence type="ECO:0000256" key="3">
    <source>
        <dbReference type="ARBA" id="ARBA00023136"/>
    </source>
</evidence>
<dbReference type="InterPro" id="IPR020846">
    <property type="entry name" value="MFS_dom"/>
</dbReference>
<dbReference type="Gene3D" id="1.20.1250.20">
    <property type="entry name" value="MFS general substrate transporter like domains"/>
    <property type="match status" value="1"/>
</dbReference>
<feature type="transmembrane region" description="Helical" evidence="4">
    <location>
        <begin position="211"/>
        <end position="231"/>
    </location>
</feature>
<dbReference type="SUPFAM" id="SSF103473">
    <property type="entry name" value="MFS general substrate transporter"/>
    <property type="match status" value="1"/>
</dbReference>
<proteinExistence type="predicted"/>
<keyword evidence="2 4" id="KW-1133">Transmembrane helix</keyword>
<dbReference type="InterPro" id="IPR011701">
    <property type="entry name" value="MFS"/>
</dbReference>
<gene>
    <name evidence="6" type="ORF">JFN93_09445</name>
</gene>